<sequence>MFSELLHRVWLQMPSTLRLWTYRKLCKLGKYLYGQANQFGGSQRLPCGLFMKFGHIERGPDFENEFRALQLVRSNTSIPVPRPIDLIKTSDESYFVMTTMPGQQLGEVFDNLGGSEKCCITAQIADFVRQVRSIRNPYLIEAGWLLCNALGRGLIDIRLRDHDGGPFASEAAFNDALVPAAASSLRHIDGHEVYFAHGDLTHTNILCKNGKISAVIDWEFAGWWPEYWDYTTVHRYERHEGWLNIMRGAFKKVTDLKKPYLKEIYIEEACQEYDEIW</sequence>
<keyword evidence="3" id="KW-1185">Reference proteome</keyword>
<dbReference type="PANTHER" id="PTHR21310">
    <property type="entry name" value="AMINOGLYCOSIDE PHOSPHOTRANSFERASE-RELATED-RELATED"/>
    <property type="match status" value="1"/>
</dbReference>
<dbReference type="InterPro" id="IPR051678">
    <property type="entry name" value="AGP_Transferase"/>
</dbReference>
<dbReference type="Proteomes" id="UP000799437">
    <property type="component" value="Unassembled WGS sequence"/>
</dbReference>
<dbReference type="SUPFAM" id="SSF56112">
    <property type="entry name" value="Protein kinase-like (PK-like)"/>
    <property type="match status" value="1"/>
</dbReference>
<dbReference type="OrthoDB" id="10003767at2759"/>
<organism evidence="2 3">
    <name type="scientific">Pseudovirgaria hyperparasitica</name>
    <dbReference type="NCBI Taxonomy" id="470096"/>
    <lineage>
        <taxon>Eukaryota</taxon>
        <taxon>Fungi</taxon>
        <taxon>Dikarya</taxon>
        <taxon>Ascomycota</taxon>
        <taxon>Pezizomycotina</taxon>
        <taxon>Dothideomycetes</taxon>
        <taxon>Dothideomycetes incertae sedis</taxon>
        <taxon>Acrospermales</taxon>
        <taxon>Acrospermaceae</taxon>
        <taxon>Pseudovirgaria</taxon>
    </lineage>
</organism>
<accession>A0A6A6WKC1</accession>
<evidence type="ECO:0000313" key="3">
    <source>
        <dbReference type="Proteomes" id="UP000799437"/>
    </source>
</evidence>
<dbReference type="CDD" id="cd05120">
    <property type="entry name" value="APH_ChoK_like"/>
    <property type="match status" value="1"/>
</dbReference>
<evidence type="ECO:0000313" key="2">
    <source>
        <dbReference type="EMBL" id="KAF2762608.1"/>
    </source>
</evidence>
<reference evidence="2" key="1">
    <citation type="journal article" date="2020" name="Stud. Mycol.">
        <title>101 Dothideomycetes genomes: a test case for predicting lifestyles and emergence of pathogens.</title>
        <authorList>
            <person name="Haridas S."/>
            <person name="Albert R."/>
            <person name="Binder M."/>
            <person name="Bloem J."/>
            <person name="Labutti K."/>
            <person name="Salamov A."/>
            <person name="Andreopoulos B."/>
            <person name="Baker S."/>
            <person name="Barry K."/>
            <person name="Bills G."/>
            <person name="Bluhm B."/>
            <person name="Cannon C."/>
            <person name="Castanera R."/>
            <person name="Culley D."/>
            <person name="Daum C."/>
            <person name="Ezra D."/>
            <person name="Gonzalez J."/>
            <person name="Henrissat B."/>
            <person name="Kuo A."/>
            <person name="Liang C."/>
            <person name="Lipzen A."/>
            <person name="Lutzoni F."/>
            <person name="Magnuson J."/>
            <person name="Mondo S."/>
            <person name="Nolan M."/>
            <person name="Ohm R."/>
            <person name="Pangilinan J."/>
            <person name="Park H.-J."/>
            <person name="Ramirez L."/>
            <person name="Alfaro M."/>
            <person name="Sun H."/>
            <person name="Tritt A."/>
            <person name="Yoshinaga Y."/>
            <person name="Zwiers L.-H."/>
            <person name="Turgeon B."/>
            <person name="Goodwin S."/>
            <person name="Spatafora J."/>
            <person name="Crous P."/>
            <person name="Grigoriev I."/>
        </authorList>
    </citation>
    <scope>NUCLEOTIDE SEQUENCE</scope>
    <source>
        <strain evidence="2">CBS 121739</strain>
    </source>
</reference>
<protein>
    <submittedName>
        <fullName evidence="2">Kinase-like protein</fullName>
    </submittedName>
</protein>
<keyword evidence="2" id="KW-0808">Transferase</keyword>
<dbReference type="AlphaFoldDB" id="A0A6A6WKC1"/>
<keyword evidence="2" id="KW-0418">Kinase</keyword>
<dbReference type="Gene3D" id="3.90.1200.10">
    <property type="match status" value="1"/>
</dbReference>
<name>A0A6A6WKC1_9PEZI</name>
<dbReference type="Pfam" id="PF01636">
    <property type="entry name" value="APH"/>
    <property type="match status" value="1"/>
</dbReference>
<feature type="domain" description="Aminoglycoside phosphotransferase" evidence="1">
    <location>
        <begin position="58"/>
        <end position="240"/>
    </location>
</feature>
<dbReference type="GeneID" id="54490223"/>
<dbReference type="PANTHER" id="PTHR21310:SF58">
    <property type="entry name" value="AMINOGLYCOSIDE PHOSPHOTRANSFERASE DOMAIN-CONTAINING PROTEIN"/>
    <property type="match status" value="1"/>
</dbReference>
<proteinExistence type="predicted"/>
<dbReference type="InterPro" id="IPR002575">
    <property type="entry name" value="Aminoglycoside_PTrfase"/>
</dbReference>
<dbReference type="InterPro" id="IPR011009">
    <property type="entry name" value="Kinase-like_dom_sf"/>
</dbReference>
<evidence type="ECO:0000259" key="1">
    <source>
        <dbReference type="Pfam" id="PF01636"/>
    </source>
</evidence>
<gene>
    <name evidence="2" type="ORF">EJ05DRAFT_534131</name>
</gene>
<dbReference type="RefSeq" id="XP_033605059.1">
    <property type="nucleotide sequence ID" value="XM_033749169.1"/>
</dbReference>
<dbReference type="GO" id="GO:0016301">
    <property type="term" value="F:kinase activity"/>
    <property type="evidence" value="ECO:0007669"/>
    <property type="project" value="UniProtKB-KW"/>
</dbReference>
<dbReference type="EMBL" id="ML996565">
    <property type="protein sequence ID" value="KAF2762608.1"/>
    <property type="molecule type" value="Genomic_DNA"/>
</dbReference>